<proteinExistence type="predicted"/>
<dbReference type="HOGENOM" id="CLU_1520404_0_0_1"/>
<reference evidence="1" key="2">
    <citation type="submission" date="2015-06" db="UniProtKB">
        <authorList>
            <consortium name="EnsemblPlants"/>
        </authorList>
    </citation>
    <scope>IDENTIFICATION</scope>
    <source>
        <strain evidence="1">cv. Heinz 1706</strain>
    </source>
</reference>
<organism evidence="1">
    <name type="scientific">Solanum lycopersicum</name>
    <name type="common">Tomato</name>
    <name type="synonym">Lycopersicon esculentum</name>
    <dbReference type="NCBI Taxonomy" id="4081"/>
    <lineage>
        <taxon>Eukaryota</taxon>
        <taxon>Viridiplantae</taxon>
        <taxon>Streptophyta</taxon>
        <taxon>Embryophyta</taxon>
        <taxon>Tracheophyta</taxon>
        <taxon>Spermatophyta</taxon>
        <taxon>Magnoliopsida</taxon>
        <taxon>eudicotyledons</taxon>
        <taxon>Gunneridae</taxon>
        <taxon>Pentapetalae</taxon>
        <taxon>asterids</taxon>
        <taxon>lamiids</taxon>
        <taxon>Solanales</taxon>
        <taxon>Solanaceae</taxon>
        <taxon>Solanoideae</taxon>
        <taxon>Solaneae</taxon>
        <taxon>Solanum</taxon>
        <taxon>Solanum subgen. Lycopersicon</taxon>
    </lineage>
</organism>
<protein>
    <submittedName>
        <fullName evidence="1">Uncharacterized protein</fullName>
    </submittedName>
</protein>
<sequence>MAICWFKKKRIVHPIQEDFFSEEDWNRFRRMILRRTINNRRRTTSRRIKVEPKLSRFWLESRGRLPPVQPVPVVEVQTEPCRSTTEAFERLLQNIHSSIAAGCSFIGLDPLLPLTHSEDRKLATFQLIRSEPVPFFGISGILKSFEGAITDSVRLFKPKYEGLFQILQSLIQLFKVT</sequence>
<dbReference type="PhylomeDB" id="K4B8D9"/>
<evidence type="ECO:0000313" key="2">
    <source>
        <dbReference type="Proteomes" id="UP000004994"/>
    </source>
</evidence>
<accession>K4B8D9</accession>
<reference evidence="1" key="1">
    <citation type="journal article" date="2012" name="Nature">
        <title>The tomato genome sequence provides insights into fleshy fruit evolution.</title>
        <authorList>
            <consortium name="Tomato Genome Consortium"/>
        </authorList>
    </citation>
    <scope>NUCLEOTIDE SEQUENCE [LARGE SCALE GENOMIC DNA]</scope>
    <source>
        <strain evidence="1">cv. Heinz 1706</strain>
    </source>
</reference>
<dbReference type="EnsemblPlants" id="Solyc02g071630.1.1">
    <property type="protein sequence ID" value="Solyc02g071630.1.1"/>
    <property type="gene ID" value="Solyc02g071630.1"/>
</dbReference>
<dbReference type="Proteomes" id="UP000004994">
    <property type="component" value="Chromosome 2"/>
</dbReference>
<keyword evidence="2" id="KW-1185">Reference proteome</keyword>
<evidence type="ECO:0000313" key="1">
    <source>
        <dbReference type="EnsemblPlants" id="Solyc02g071630.1.1"/>
    </source>
</evidence>
<name>K4B8D9_SOLLC</name>
<dbReference type="InParanoid" id="K4B8D9"/>
<dbReference type="AlphaFoldDB" id="K4B8D9"/>
<dbReference type="PaxDb" id="4081-Solyc02g071630.1.1"/>
<dbReference type="Gramene" id="Solyc02g071630.1.1">
    <property type="protein sequence ID" value="Solyc02g071630.1.1"/>
    <property type="gene ID" value="Solyc02g071630.1"/>
</dbReference>